<feature type="region of interest" description="Disordered" evidence="1">
    <location>
        <begin position="142"/>
        <end position="164"/>
    </location>
</feature>
<dbReference type="KEGG" id="cmb:CSW64_19405"/>
<dbReference type="Proteomes" id="UP000228945">
    <property type="component" value="Chromosome"/>
</dbReference>
<evidence type="ECO:0000313" key="3">
    <source>
        <dbReference type="EMBL" id="ATQ44397.1"/>
    </source>
</evidence>
<evidence type="ECO:0000256" key="1">
    <source>
        <dbReference type="SAM" id="MobiDB-lite"/>
    </source>
</evidence>
<protein>
    <submittedName>
        <fullName evidence="3">Uncharacterized protein</fullName>
    </submittedName>
</protein>
<name>A0A2D2B2E8_9CAUL</name>
<keyword evidence="2" id="KW-0732">Signal</keyword>
<dbReference type="RefSeq" id="WP_099623645.1">
    <property type="nucleotide sequence ID" value="NZ_CP024201.1"/>
</dbReference>
<accession>A0A2D2B2E8</accession>
<sequence length="182" mass="20492">MSFRIPLIAAGALLVTACSQGSGVPASAPGKSASAPPPPAAAPAAPPPPQVIEVRHDCCCQCPARAEPPRPAVRKARHVKPRKHYRRYADTRAAVYVSVEERETYSERYLGPVESYGHRERYGHGYRDDGYRRGYRDDYRRGYDYGDYDRRRPPPPQARPYDYPLAGRDRDGYLQWPAKVGY</sequence>
<reference evidence="3 4" key="1">
    <citation type="submission" date="2017-10" db="EMBL/GenBank/DDBJ databases">
        <title>Genome sequence of Caulobacter mirabilis FWC38.</title>
        <authorList>
            <person name="Fiebig A."/>
            <person name="Crosson S."/>
        </authorList>
    </citation>
    <scope>NUCLEOTIDE SEQUENCE [LARGE SCALE GENOMIC DNA]</scope>
    <source>
        <strain evidence="3 4">FWC 38</strain>
    </source>
</reference>
<feature type="compositionally biased region" description="Low complexity" evidence="1">
    <location>
        <begin position="25"/>
        <end position="34"/>
    </location>
</feature>
<feature type="compositionally biased region" description="Pro residues" evidence="1">
    <location>
        <begin position="35"/>
        <end position="48"/>
    </location>
</feature>
<gene>
    <name evidence="3" type="ORF">CSW64_19405</name>
</gene>
<feature type="chain" id="PRO_5013568405" evidence="2">
    <location>
        <begin position="22"/>
        <end position="182"/>
    </location>
</feature>
<dbReference type="EMBL" id="CP024201">
    <property type="protein sequence ID" value="ATQ44397.1"/>
    <property type="molecule type" value="Genomic_DNA"/>
</dbReference>
<dbReference type="AlphaFoldDB" id="A0A2D2B2E8"/>
<feature type="region of interest" description="Disordered" evidence="1">
    <location>
        <begin position="25"/>
        <end position="48"/>
    </location>
</feature>
<proteinExistence type="predicted"/>
<feature type="signal peptide" evidence="2">
    <location>
        <begin position="1"/>
        <end position="21"/>
    </location>
</feature>
<evidence type="ECO:0000256" key="2">
    <source>
        <dbReference type="SAM" id="SignalP"/>
    </source>
</evidence>
<organism evidence="3 4">
    <name type="scientific">Caulobacter mirabilis</name>
    <dbReference type="NCBI Taxonomy" id="69666"/>
    <lineage>
        <taxon>Bacteria</taxon>
        <taxon>Pseudomonadati</taxon>
        <taxon>Pseudomonadota</taxon>
        <taxon>Alphaproteobacteria</taxon>
        <taxon>Caulobacterales</taxon>
        <taxon>Caulobacteraceae</taxon>
        <taxon>Caulobacter</taxon>
    </lineage>
</organism>
<feature type="compositionally biased region" description="Basic and acidic residues" evidence="1">
    <location>
        <begin position="142"/>
        <end position="152"/>
    </location>
</feature>
<keyword evidence="4" id="KW-1185">Reference proteome</keyword>
<dbReference type="PROSITE" id="PS51257">
    <property type="entry name" value="PROKAR_LIPOPROTEIN"/>
    <property type="match status" value="1"/>
</dbReference>
<evidence type="ECO:0000313" key="4">
    <source>
        <dbReference type="Proteomes" id="UP000228945"/>
    </source>
</evidence>